<sequence length="130" mass="15419">MFIRHIENFPIVQISYLAEDAVSVEETLEIFTHLLDKQQKFVFVSRGAFPEQKEQHEDRKKVANWVKQNRDILAKYVKALIHVEPDENIRLVEQKYANNYVRFTGYPMFIVENDGQAEQLIQRFLNSHPV</sequence>
<protein>
    <submittedName>
        <fullName evidence="1">Uncharacterized protein</fullName>
    </submittedName>
</protein>
<dbReference type="Proteomes" id="UP001243195">
    <property type="component" value="Unassembled WGS sequence"/>
</dbReference>
<evidence type="ECO:0000313" key="2">
    <source>
        <dbReference type="Proteomes" id="UP001243195"/>
    </source>
</evidence>
<reference evidence="1" key="1">
    <citation type="submission" date="2023-08" db="EMBL/GenBank/DDBJ databases">
        <title>Emergence of clinically-relevant ST2 carbapenem-resistant Acinetobacter baumannii strains in hospital sewages in Zhejiang, East of China.</title>
        <authorList>
            <person name="Kaichao C."/>
            <person name="Zhang R."/>
        </authorList>
    </citation>
    <scope>NUCLEOTIDE SEQUENCE</scope>
    <source>
        <strain evidence="1">M-SY-60</strain>
    </source>
</reference>
<dbReference type="RefSeq" id="WP_308955662.1">
    <property type="nucleotide sequence ID" value="NZ_JAVICY010000006.1"/>
</dbReference>
<gene>
    <name evidence="1" type="ORF">RFH51_07430</name>
</gene>
<accession>A0AAW8JFW5</accession>
<dbReference type="EMBL" id="JAVIDA010000007">
    <property type="protein sequence ID" value="MDQ9071283.1"/>
    <property type="molecule type" value="Genomic_DNA"/>
</dbReference>
<proteinExistence type="predicted"/>
<name>A0AAW8JFW5_9GAMM</name>
<dbReference type="AlphaFoldDB" id="A0AAW8JFW5"/>
<comment type="caution">
    <text evidence="1">The sequence shown here is derived from an EMBL/GenBank/DDBJ whole genome shotgun (WGS) entry which is preliminary data.</text>
</comment>
<organism evidence="1 2">
    <name type="scientific">Acinetobacter gerneri</name>
    <dbReference type="NCBI Taxonomy" id="202952"/>
    <lineage>
        <taxon>Bacteria</taxon>
        <taxon>Pseudomonadati</taxon>
        <taxon>Pseudomonadota</taxon>
        <taxon>Gammaproteobacteria</taxon>
        <taxon>Moraxellales</taxon>
        <taxon>Moraxellaceae</taxon>
        <taxon>Acinetobacter</taxon>
    </lineage>
</organism>
<evidence type="ECO:0000313" key="1">
    <source>
        <dbReference type="EMBL" id="MDQ9071283.1"/>
    </source>
</evidence>